<accession>Q12J40</accession>
<dbReference type="SUPFAM" id="SSF47413">
    <property type="entry name" value="lambda repressor-like DNA-binding domains"/>
    <property type="match status" value="1"/>
</dbReference>
<gene>
    <name evidence="2" type="ordered locus">Sden_3260</name>
</gene>
<dbReference type="PROSITE" id="PS50943">
    <property type="entry name" value="HTH_CROC1"/>
    <property type="match status" value="1"/>
</dbReference>
<dbReference type="AlphaFoldDB" id="Q12J40"/>
<dbReference type="Pfam" id="PF01381">
    <property type="entry name" value="HTH_3"/>
    <property type="match status" value="1"/>
</dbReference>
<evidence type="ECO:0000313" key="3">
    <source>
        <dbReference type="Proteomes" id="UP000001982"/>
    </source>
</evidence>
<feature type="domain" description="HTH cro/C1-type" evidence="1">
    <location>
        <begin position="13"/>
        <end position="68"/>
    </location>
</feature>
<dbReference type="InterPro" id="IPR010982">
    <property type="entry name" value="Lambda_DNA-bd_dom_sf"/>
</dbReference>
<dbReference type="Proteomes" id="UP000001982">
    <property type="component" value="Chromosome"/>
</dbReference>
<sequence length="76" mass="8523">MELIMGNRAAIILKTGRAIKGFSQDEVAAVYGVSRRTYQRWENGDCNVPSNHLLSILDDVFHLSIDQIAEVTDEVM</sequence>
<name>Q12J40_SHEDO</name>
<protein>
    <submittedName>
        <fullName evidence="2">Transciptional regulator</fullName>
    </submittedName>
</protein>
<dbReference type="eggNOG" id="ENOG50339K0">
    <property type="taxonomic scope" value="Bacteria"/>
</dbReference>
<proteinExistence type="predicted"/>
<keyword evidence="3" id="KW-1185">Reference proteome</keyword>
<dbReference type="SMART" id="SM00530">
    <property type="entry name" value="HTH_XRE"/>
    <property type="match status" value="1"/>
</dbReference>
<dbReference type="GO" id="GO:0003677">
    <property type="term" value="F:DNA binding"/>
    <property type="evidence" value="ECO:0007669"/>
    <property type="project" value="InterPro"/>
</dbReference>
<dbReference type="STRING" id="318161.Sden_3260"/>
<reference evidence="2 3" key="1">
    <citation type="submission" date="2006-03" db="EMBL/GenBank/DDBJ databases">
        <title>Complete sequence of Shewanella denitrificans OS217.</title>
        <authorList>
            <consortium name="US DOE Joint Genome Institute"/>
            <person name="Copeland A."/>
            <person name="Lucas S."/>
            <person name="Lapidus A."/>
            <person name="Barry K."/>
            <person name="Detter J.C."/>
            <person name="Glavina del Rio T."/>
            <person name="Hammon N."/>
            <person name="Israni S."/>
            <person name="Dalin E."/>
            <person name="Tice H."/>
            <person name="Pitluck S."/>
            <person name="Brettin T."/>
            <person name="Bruce D."/>
            <person name="Han C."/>
            <person name="Tapia R."/>
            <person name="Gilna P."/>
            <person name="Kiss H."/>
            <person name="Schmutz J."/>
            <person name="Larimer F."/>
            <person name="Land M."/>
            <person name="Hauser L."/>
            <person name="Kyrpides N."/>
            <person name="Lykidis A."/>
            <person name="Richardson P."/>
        </authorList>
    </citation>
    <scope>NUCLEOTIDE SEQUENCE [LARGE SCALE GENOMIC DNA]</scope>
    <source>
        <strain evidence="3">OS217 / ATCC BAA-1090 / DSM 15013</strain>
    </source>
</reference>
<dbReference type="InterPro" id="IPR001387">
    <property type="entry name" value="Cro/C1-type_HTH"/>
</dbReference>
<dbReference type="EMBL" id="CP000302">
    <property type="protein sequence ID" value="ABE56536.1"/>
    <property type="molecule type" value="Genomic_DNA"/>
</dbReference>
<dbReference type="Gene3D" id="1.10.260.40">
    <property type="entry name" value="lambda repressor-like DNA-binding domains"/>
    <property type="match status" value="1"/>
</dbReference>
<dbReference type="CDD" id="cd00093">
    <property type="entry name" value="HTH_XRE"/>
    <property type="match status" value="1"/>
</dbReference>
<dbReference type="HOGENOM" id="CLU_2720080_0_0_6"/>
<organism evidence="2 3">
    <name type="scientific">Shewanella denitrificans (strain OS217 / ATCC BAA-1090 / DSM 15013)</name>
    <dbReference type="NCBI Taxonomy" id="318161"/>
    <lineage>
        <taxon>Bacteria</taxon>
        <taxon>Pseudomonadati</taxon>
        <taxon>Pseudomonadota</taxon>
        <taxon>Gammaproteobacteria</taxon>
        <taxon>Alteromonadales</taxon>
        <taxon>Shewanellaceae</taxon>
        <taxon>Shewanella</taxon>
    </lineage>
</organism>
<evidence type="ECO:0000313" key="2">
    <source>
        <dbReference type="EMBL" id="ABE56536.1"/>
    </source>
</evidence>
<dbReference type="KEGG" id="sdn:Sden_3260"/>
<evidence type="ECO:0000259" key="1">
    <source>
        <dbReference type="PROSITE" id="PS50943"/>
    </source>
</evidence>